<accession>A0A150IWX7</accession>
<protein>
    <submittedName>
        <fullName evidence="1">Uncharacterized protein</fullName>
    </submittedName>
</protein>
<evidence type="ECO:0000313" key="2">
    <source>
        <dbReference type="Proteomes" id="UP000075398"/>
    </source>
</evidence>
<dbReference type="Proteomes" id="UP000075398">
    <property type="component" value="Unassembled WGS sequence"/>
</dbReference>
<organism evidence="1 2">
    <name type="scientific">Candidatus Methanofastidiosum methylothiophilum</name>
    <dbReference type="NCBI Taxonomy" id="1705564"/>
    <lineage>
        <taxon>Archaea</taxon>
        <taxon>Methanobacteriati</taxon>
        <taxon>Methanobacteriota</taxon>
        <taxon>Stenosarchaea group</taxon>
        <taxon>Candidatus Methanofastidiosia</taxon>
        <taxon>Candidatus Methanofastidiosales</taxon>
        <taxon>Candidatus Methanofastidiosaceae</taxon>
        <taxon>Candidatus Methanofastidiosum</taxon>
    </lineage>
</organism>
<comment type="caution">
    <text evidence="1">The sequence shown here is derived from an EMBL/GenBank/DDBJ whole genome shotgun (WGS) entry which is preliminary data.</text>
</comment>
<name>A0A150IWX7_9EURY</name>
<dbReference type="EMBL" id="LNGC01000094">
    <property type="protein sequence ID" value="KYC49509.1"/>
    <property type="molecule type" value="Genomic_DNA"/>
</dbReference>
<reference evidence="1 2" key="1">
    <citation type="journal article" date="2016" name="ISME J.">
        <title>Chasing the elusive Euryarchaeota class WSA2: genomes reveal a uniquely fastidious methyl-reducing methanogen.</title>
        <authorList>
            <person name="Nobu M.K."/>
            <person name="Narihiro T."/>
            <person name="Kuroda K."/>
            <person name="Mei R."/>
            <person name="Liu W.T."/>
        </authorList>
    </citation>
    <scope>NUCLEOTIDE SEQUENCE [LARGE SCALE GENOMIC DNA]</scope>
    <source>
        <strain evidence="1">U1lsi0528_Bin055</strain>
    </source>
</reference>
<evidence type="ECO:0000313" key="1">
    <source>
        <dbReference type="EMBL" id="KYC49509.1"/>
    </source>
</evidence>
<sequence>MFRKKWKPNKSQRREFAEKMKDPEFAKAYYERREKRAEKRRSTSSFDYESAGGEYIPTKTQYEYALKLLSAKPSKEEVEACNYVIHGYNYQEKIHHDYIHIVNEYIRLCNSKERENGISF</sequence>
<proteinExistence type="predicted"/>
<dbReference type="AlphaFoldDB" id="A0A150IWX7"/>
<gene>
    <name evidence="1" type="ORF">AMQ22_01626</name>
</gene>